<gene>
    <name evidence="3" type="ORF">SAMN05192573_112211</name>
</gene>
<sequence>MKRKFVALALLISAVVSVTSGCVVREDYGHHHRYRNGYNNGYNNGYHDGDDHGHYHDRGY</sequence>
<evidence type="ECO:0008006" key="5">
    <source>
        <dbReference type="Google" id="ProtNLM"/>
    </source>
</evidence>
<dbReference type="Proteomes" id="UP000199705">
    <property type="component" value="Unassembled WGS sequence"/>
</dbReference>
<dbReference type="AlphaFoldDB" id="A0A1G8FAT8"/>
<dbReference type="GeneID" id="91140854"/>
<keyword evidence="4" id="KW-1185">Reference proteome</keyword>
<evidence type="ECO:0000313" key="4">
    <source>
        <dbReference type="Proteomes" id="UP000199705"/>
    </source>
</evidence>
<dbReference type="RefSeq" id="WP_090530234.1">
    <property type="nucleotide sequence ID" value="NZ_CP071878.2"/>
</dbReference>
<protein>
    <recommendedName>
        <fullName evidence="5">Lipoprotein</fullName>
    </recommendedName>
</protein>
<evidence type="ECO:0000256" key="2">
    <source>
        <dbReference type="SAM" id="SignalP"/>
    </source>
</evidence>
<proteinExistence type="predicted"/>
<keyword evidence="2" id="KW-0732">Signal</keyword>
<feature type="chain" id="PRO_5043724882" description="Lipoprotein" evidence="2">
    <location>
        <begin position="21"/>
        <end position="60"/>
    </location>
</feature>
<evidence type="ECO:0000313" key="3">
    <source>
        <dbReference type="EMBL" id="SDH79274.1"/>
    </source>
</evidence>
<feature type="compositionally biased region" description="Basic and acidic residues" evidence="1">
    <location>
        <begin position="47"/>
        <end position="60"/>
    </location>
</feature>
<reference evidence="4" key="1">
    <citation type="submission" date="2016-10" db="EMBL/GenBank/DDBJ databases">
        <authorList>
            <person name="Varghese N."/>
            <person name="Submissions S."/>
        </authorList>
    </citation>
    <scope>NUCLEOTIDE SEQUENCE [LARGE SCALE GENOMIC DNA]</scope>
    <source>
        <strain evidence="4">Gh-67</strain>
    </source>
</reference>
<organism evidence="3 4">
    <name type="scientific">Mucilaginibacter gossypii</name>
    <dbReference type="NCBI Taxonomy" id="551996"/>
    <lineage>
        <taxon>Bacteria</taxon>
        <taxon>Pseudomonadati</taxon>
        <taxon>Bacteroidota</taxon>
        <taxon>Sphingobacteriia</taxon>
        <taxon>Sphingobacteriales</taxon>
        <taxon>Sphingobacteriaceae</taxon>
        <taxon>Mucilaginibacter</taxon>
    </lineage>
</organism>
<accession>A0A1G8FAT8</accession>
<feature type="region of interest" description="Disordered" evidence="1">
    <location>
        <begin position="40"/>
        <end position="60"/>
    </location>
</feature>
<dbReference type="EMBL" id="FNCG01000012">
    <property type="protein sequence ID" value="SDH79274.1"/>
    <property type="molecule type" value="Genomic_DNA"/>
</dbReference>
<feature type="signal peptide" evidence="2">
    <location>
        <begin position="1"/>
        <end position="20"/>
    </location>
</feature>
<dbReference type="STRING" id="551996.SAMN05192573_112211"/>
<evidence type="ECO:0000256" key="1">
    <source>
        <dbReference type="SAM" id="MobiDB-lite"/>
    </source>
</evidence>
<name>A0A1G8FAT8_9SPHI</name>
<dbReference type="PROSITE" id="PS51257">
    <property type="entry name" value="PROKAR_LIPOPROTEIN"/>
    <property type="match status" value="1"/>
</dbReference>